<organism evidence="2 3">
    <name type="scientific">Punica granatum</name>
    <name type="common">Pomegranate</name>
    <dbReference type="NCBI Taxonomy" id="22663"/>
    <lineage>
        <taxon>Eukaryota</taxon>
        <taxon>Viridiplantae</taxon>
        <taxon>Streptophyta</taxon>
        <taxon>Embryophyta</taxon>
        <taxon>Tracheophyta</taxon>
        <taxon>Spermatophyta</taxon>
        <taxon>Magnoliopsida</taxon>
        <taxon>eudicotyledons</taxon>
        <taxon>Gunneridae</taxon>
        <taxon>Pentapetalae</taxon>
        <taxon>rosids</taxon>
        <taxon>malvids</taxon>
        <taxon>Myrtales</taxon>
        <taxon>Lythraceae</taxon>
        <taxon>Punica</taxon>
    </lineage>
</organism>
<keyword evidence="3" id="KW-1185">Reference proteome</keyword>
<gene>
    <name evidence="2" type="ORF">CRG98_001405</name>
</gene>
<proteinExistence type="predicted"/>
<dbReference type="Proteomes" id="UP000233551">
    <property type="component" value="Unassembled WGS sequence"/>
</dbReference>
<comment type="caution">
    <text evidence="2">The sequence shown here is derived from an EMBL/GenBank/DDBJ whole genome shotgun (WGS) entry which is preliminary data.</text>
</comment>
<feature type="region of interest" description="Disordered" evidence="1">
    <location>
        <begin position="40"/>
        <end position="68"/>
    </location>
</feature>
<protein>
    <submittedName>
        <fullName evidence="2">Uncharacterized protein</fullName>
    </submittedName>
</protein>
<feature type="compositionally biased region" description="Polar residues" evidence="1">
    <location>
        <begin position="43"/>
        <end position="66"/>
    </location>
</feature>
<evidence type="ECO:0000313" key="3">
    <source>
        <dbReference type="Proteomes" id="UP000233551"/>
    </source>
</evidence>
<accession>A0A2I0LC29</accession>
<dbReference type="EMBL" id="PGOL01000058">
    <property type="protein sequence ID" value="PKI78234.1"/>
    <property type="molecule type" value="Genomic_DNA"/>
</dbReference>
<evidence type="ECO:0000313" key="2">
    <source>
        <dbReference type="EMBL" id="PKI78234.1"/>
    </source>
</evidence>
<evidence type="ECO:0000256" key="1">
    <source>
        <dbReference type="SAM" id="MobiDB-lite"/>
    </source>
</evidence>
<name>A0A2I0LC29_PUNGR</name>
<dbReference type="AlphaFoldDB" id="A0A2I0LC29"/>
<reference evidence="2 3" key="1">
    <citation type="submission" date="2017-11" db="EMBL/GenBank/DDBJ databases">
        <title>De-novo sequencing of pomegranate (Punica granatum L.) genome.</title>
        <authorList>
            <person name="Akparov Z."/>
            <person name="Amiraslanov A."/>
            <person name="Hajiyeva S."/>
            <person name="Abbasov M."/>
            <person name="Kaur K."/>
            <person name="Hamwieh A."/>
            <person name="Solovyev V."/>
            <person name="Salamov A."/>
            <person name="Braich B."/>
            <person name="Kosarev P."/>
            <person name="Mahmoud A."/>
            <person name="Hajiyev E."/>
            <person name="Babayeva S."/>
            <person name="Izzatullayeva V."/>
            <person name="Mammadov A."/>
            <person name="Mammadov A."/>
            <person name="Sharifova S."/>
            <person name="Ojaghi J."/>
            <person name="Eynullazada K."/>
            <person name="Bayramov B."/>
            <person name="Abdulazimova A."/>
            <person name="Shahmuradov I."/>
        </authorList>
    </citation>
    <scope>NUCLEOTIDE SEQUENCE [LARGE SCALE GENOMIC DNA]</scope>
    <source>
        <strain evidence="3">cv. AG2017</strain>
        <tissue evidence="2">Leaf</tissue>
    </source>
</reference>
<sequence>MKATATQGEVAGDLVCVVVAGIRATTAWDRISSLSLIEERENSIQSGDESNNSNPGHHCTTRSPMTSPWAMVARLRGTTEPSLSD</sequence>